<dbReference type="GO" id="GO:0043190">
    <property type="term" value="C:ATP-binding cassette (ABC) transporter complex"/>
    <property type="evidence" value="ECO:0007669"/>
    <property type="project" value="InterPro"/>
</dbReference>
<dbReference type="Gene3D" id="3.10.105.10">
    <property type="entry name" value="Dipeptide-binding Protein, Domain 3"/>
    <property type="match status" value="1"/>
</dbReference>
<dbReference type="InterPro" id="IPR023765">
    <property type="entry name" value="SBP_5_CS"/>
</dbReference>
<accession>A0A9Q2NPZ8</accession>
<sequence length="504" mass="56186">MTLKTLMIGTALSLVTAAPVFANKADDTLHMAITKELESVDNYYNSAREGILFTRGVWDGLLYRDPETGEMKGNLATEWTWIDDVTVEFKLREGVKFHNGEAFNADDVVYTVNYMVNPDNGVKVMTNVSWMKSAEKVDDSTVRINLNAPFPPAEDYLASVVVIYPDEYYAEVGPSGMATKPVGTGPYKVDTVEPGQRYELSAYADYHDSPKGKAQIGKIEIKTIPDMNTQVAELFNGGLDFLWNVPADQADKLAEMDDRFDVVNAQAIRIGYITMDAAGAADPDGPMTKKEVRQAIYHAIDRQAIVDALVKGSSEVINAGCAPIQFGCDLSVTTYDYDPEKAKALLAEAGYPDGFEIDFYAYRDRPYAEALMGMLNEIGIKTNFNYLKYAALREKREKKEVAISFQTWGSYSLPDVSAITGEFFTGGPLDDAQDPEIIDWVKQAGSITDRAERQALYSKAHAKIADEAYWVPLWTYNVNYVLSKELNFDPTDDEVIRFADFSWK</sequence>
<dbReference type="GO" id="GO:0015833">
    <property type="term" value="P:peptide transport"/>
    <property type="evidence" value="ECO:0007669"/>
    <property type="project" value="TreeGrafter"/>
</dbReference>
<dbReference type="CDD" id="cd08515">
    <property type="entry name" value="PBP2_NikA_DppA_OppA_like_10"/>
    <property type="match status" value="1"/>
</dbReference>
<dbReference type="PROSITE" id="PS01040">
    <property type="entry name" value="SBP_BACTERIAL_5"/>
    <property type="match status" value="1"/>
</dbReference>
<dbReference type="Gene3D" id="3.90.76.10">
    <property type="entry name" value="Dipeptide-binding Protein, Domain 1"/>
    <property type="match status" value="1"/>
</dbReference>
<name>A0A9Q2NPZ8_9RHOB</name>
<feature type="domain" description="Solute-binding protein family 5" evidence="5">
    <location>
        <begin position="71"/>
        <end position="424"/>
    </location>
</feature>
<dbReference type="PANTHER" id="PTHR30290:SF38">
    <property type="entry name" value="D,D-DIPEPTIDE-BINDING PERIPLASMIC PROTEIN DDPA-RELATED"/>
    <property type="match status" value="1"/>
</dbReference>
<comment type="subcellular location">
    <subcellularLocation>
        <location evidence="1">Periplasm</location>
    </subcellularLocation>
</comment>
<dbReference type="Gene3D" id="3.40.190.10">
    <property type="entry name" value="Periplasmic binding protein-like II"/>
    <property type="match status" value="1"/>
</dbReference>
<gene>
    <name evidence="6" type="ORF">JQX14_16170</name>
</gene>
<dbReference type="PANTHER" id="PTHR30290">
    <property type="entry name" value="PERIPLASMIC BINDING COMPONENT OF ABC TRANSPORTER"/>
    <property type="match status" value="1"/>
</dbReference>
<comment type="caution">
    <text evidence="6">The sequence shown here is derived from an EMBL/GenBank/DDBJ whole genome shotgun (WGS) entry which is preliminary data.</text>
</comment>
<dbReference type="InterPro" id="IPR039424">
    <property type="entry name" value="SBP_5"/>
</dbReference>
<reference evidence="6" key="1">
    <citation type="submission" date="2021-01" db="EMBL/GenBank/DDBJ databases">
        <title>Diatom-associated Roseobacters Show Island Model of Population Structure.</title>
        <authorList>
            <person name="Qu L."/>
            <person name="Feng X."/>
            <person name="Chen Y."/>
            <person name="Li L."/>
            <person name="Wang X."/>
            <person name="Hu Z."/>
            <person name="Wang H."/>
            <person name="Luo H."/>
        </authorList>
    </citation>
    <scope>NUCLEOTIDE SEQUENCE</scope>
    <source>
        <strain evidence="6">SM26-45</strain>
    </source>
</reference>
<proteinExistence type="inferred from homology"/>
<feature type="signal peptide" evidence="4">
    <location>
        <begin position="1"/>
        <end position="22"/>
    </location>
</feature>
<dbReference type="RefSeq" id="WP_231034853.1">
    <property type="nucleotide sequence ID" value="NZ_JAJNGX010000012.1"/>
</dbReference>
<evidence type="ECO:0000256" key="4">
    <source>
        <dbReference type="SAM" id="SignalP"/>
    </source>
</evidence>
<evidence type="ECO:0000256" key="3">
    <source>
        <dbReference type="ARBA" id="ARBA00022729"/>
    </source>
</evidence>
<dbReference type="InterPro" id="IPR030678">
    <property type="entry name" value="Peptide/Ni-bd"/>
</dbReference>
<dbReference type="Proteomes" id="UP000809337">
    <property type="component" value="Unassembled WGS sequence"/>
</dbReference>
<dbReference type="Pfam" id="PF00496">
    <property type="entry name" value="SBP_bac_5"/>
    <property type="match status" value="1"/>
</dbReference>
<feature type="chain" id="PRO_5040244804" evidence="4">
    <location>
        <begin position="23"/>
        <end position="504"/>
    </location>
</feature>
<dbReference type="PIRSF" id="PIRSF002741">
    <property type="entry name" value="MppA"/>
    <property type="match status" value="1"/>
</dbReference>
<dbReference type="GO" id="GO:1904680">
    <property type="term" value="F:peptide transmembrane transporter activity"/>
    <property type="evidence" value="ECO:0007669"/>
    <property type="project" value="TreeGrafter"/>
</dbReference>
<evidence type="ECO:0000313" key="6">
    <source>
        <dbReference type="EMBL" id="MBM2356090.1"/>
    </source>
</evidence>
<comment type="similarity">
    <text evidence="2">Belongs to the bacterial solute-binding protein 5 family.</text>
</comment>
<evidence type="ECO:0000256" key="2">
    <source>
        <dbReference type="ARBA" id="ARBA00005695"/>
    </source>
</evidence>
<dbReference type="SUPFAM" id="SSF53850">
    <property type="entry name" value="Periplasmic binding protein-like II"/>
    <property type="match status" value="1"/>
</dbReference>
<dbReference type="AlphaFoldDB" id="A0A9Q2NPZ8"/>
<evidence type="ECO:0000259" key="5">
    <source>
        <dbReference type="Pfam" id="PF00496"/>
    </source>
</evidence>
<dbReference type="GO" id="GO:0030288">
    <property type="term" value="C:outer membrane-bounded periplasmic space"/>
    <property type="evidence" value="ECO:0007669"/>
    <property type="project" value="UniProtKB-ARBA"/>
</dbReference>
<organism evidence="6 7">
    <name type="scientific">Pseudosulfitobacter pseudonitzschiae</name>
    <dbReference type="NCBI Taxonomy" id="1402135"/>
    <lineage>
        <taxon>Bacteria</taxon>
        <taxon>Pseudomonadati</taxon>
        <taxon>Pseudomonadota</taxon>
        <taxon>Alphaproteobacteria</taxon>
        <taxon>Rhodobacterales</taxon>
        <taxon>Roseobacteraceae</taxon>
        <taxon>Pseudosulfitobacter</taxon>
    </lineage>
</organism>
<evidence type="ECO:0000256" key="1">
    <source>
        <dbReference type="ARBA" id="ARBA00004418"/>
    </source>
</evidence>
<protein>
    <submittedName>
        <fullName evidence="6">ABC transporter substrate-binding protein</fullName>
    </submittedName>
</protein>
<evidence type="ECO:0000313" key="7">
    <source>
        <dbReference type="Proteomes" id="UP000809337"/>
    </source>
</evidence>
<dbReference type="EMBL" id="JAFBWN010000012">
    <property type="protein sequence ID" value="MBM2356090.1"/>
    <property type="molecule type" value="Genomic_DNA"/>
</dbReference>
<keyword evidence="3 4" id="KW-0732">Signal</keyword>
<dbReference type="InterPro" id="IPR000914">
    <property type="entry name" value="SBP_5_dom"/>
</dbReference>